<accession>W1XHP0</accession>
<dbReference type="EMBL" id="AZMM01016435">
    <property type="protein sequence ID" value="ETJ29020.1"/>
    <property type="molecule type" value="Genomic_DNA"/>
</dbReference>
<comment type="caution">
    <text evidence="1">The sequence shown here is derived from an EMBL/GenBank/DDBJ whole genome shotgun (WGS) entry which is preliminary data.</text>
</comment>
<feature type="non-terminal residue" evidence="1">
    <location>
        <position position="34"/>
    </location>
</feature>
<gene>
    <name evidence="1" type="ORF">Q604_UNBC16435G0001</name>
</gene>
<name>W1XHP0_9ZZZZ</name>
<evidence type="ECO:0000313" key="1">
    <source>
        <dbReference type="EMBL" id="ETJ29020.1"/>
    </source>
</evidence>
<protein>
    <submittedName>
        <fullName evidence="1">Peptidase, S54 (Rhomboid) family</fullName>
    </submittedName>
</protein>
<reference evidence="1" key="1">
    <citation type="submission" date="2013-12" db="EMBL/GenBank/DDBJ databases">
        <title>A Varibaculum cambriense genome reconstructed from a premature infant gut community with otherwise low bacterial novelty that shifts toward anaerobic metabolism during the third week of life.</title>
        <authorList>
            <person name="Brown C.T."/>
            <person name="Sharon I."/>
            <person name="Thomas B.C."/>
            <person name="Castelle C.J."/>
            <person name="Morowitz M.J."/>
            <person name="Banfield J.F."/>
        </authorList>
    </citation>
    <scope>NUCLEOTIDE SEQUENCE</scope>
</reference>
<proteinExistence type="predicted"/>
<sequence>MRFRPENGDVIFADSQGISRIRAEDQQASIMTQW</sequence>
<dbReference type="AlphaFoldDB" id="W1XHP0"/>
<organism evidence="1">
    <name type="scientific">human gut metagenome</name>
    <dbReference type="NCBI Taxonomy" id="408170"/>
    <lineage>
        <taxon>unclassified sequences</taxon>
        <taxon>metagenomes</taxon>
        <taxon>organismal metagenomes</taxon>
    </lineage>
</organism>